<accession>A0AAW2S605</accession>
<reference evidence="1" key="2">
    <citation type="journal article" date="2024" name="Plant">
        <title>Genomic evolution and insights into agronomic trait innovations of Sesamum species.</title>
        <authorList>
            <person name="Miao H."/>
            <person name="Wang L."/>
            <person name="Qu L."/>
            <person name="Liu H."/>
            <person name="Sun Y."/>
            <person name="Le M."/>
            <person name="Wang Q."/>
            <person name="Wei S."/>
            <person name="Zheng Y."/>
            <person name="Lin W."/>
            <person name="Duan Y."/>
            <person name="Cao H."/>
            <person name="Xiong S."/>
            <person name="Wang X."/>
            <person name="Wei L."/>
            <person name="Li C."/>
            <person name="Ma Q."/>
            <person name="Ju M."/>
            <person name="Zhao R."/>
            <person name="Li G."/>
            <person name="Mu C."/>
            <person name="Tian Q."/>
            <person name="Mei H."/>
            <person name="Zhang T."/>
            <person name="Gao T."/>
            <person name="Zhang H."/>
        </authorList>
    </citation>
    <scope>NUCLEOTIDE SEQUENCE</scope>
    <source>
        <strain evidence="1">G02</strain>
    </source>
</reference>
<sequence>MHWGLCYIFQGILPKFFEELATRAHDMELSMTASRIEGPPIQEFRRTKEKQEVKKRGNPFSKAPNKESTAVNITLFKLKSTTKDNIVPKNNVPYERP</sequence>
<protein>
    <submittedName>
        <fullName evidence="1">Uncharacterized protein</fullName>
    </submittedName>
</protein>
<dbReference type="AlphaFoldDB" id="A0AAW2S605"/>
<dbReference type="EMBL" id="JACGWJ010000011">
    <property type="protein sequence ID" value="KAL0387544.1"/>
    <property type="molecule type" value="Genomic_DNA"/>
</dbReference>
<reference evidence="1" key="1">
    <citation type="submission" date="2020-06" db="EMBL/GenBank/DDBJ databases">
        <authorList>
            <person name="Li T."/>
            <person name="Hu X."/>
            <person name="Zhang T."/>
            <person name="Song X."/>
            <person name="Zhang H."/>
            <person name="Dai N."/>
            <person name="Sheng W."/>
            <person name="Hou X."/>
            <person name="Wei L."/>
        </authorList>
    </citation>
    <scope>NUCLEOTIDE SEQUENCE</scope>
    <source>
        <strain evidence="1">G02</strain>
        <tissue evidence="1">Leaf</tissue>
    </source>
</reference>
<gene>
    <name evidence="1" type="ORF">Sradi_2636200</name>
</gene>
<name>A0AAW2S605_SESRA</name>
<evidence type="ECO:0000313" key="1">
    <source>
        <dbReference type="EMBL" id="KAL0387544.1"/>
    </source>
</evidence>
<proteinExistence type="predicted"/>
<comment type="caution">
    <text evidence="1">The sequence shown here is derived from an EMBL/GenBank/DDBJ whole genome shotgun (WGS) entry which is preliminary data.</text>
</comment>
<organism evidence="1">
    <name type="scientific">Sesamum radiatum</name>
    <name type="common">Black benniseed</name>
    <dbReference type="NCBI Taxonomy" id="300843"/>
    <lineage>
        <taxon>Eukaryota</taxon>
        <taxon>Viridiplantae</taxon>
        <taxon>Streptophyta</taxon>
        <taxon>Embryophyta</taxon>
        <taxon>Tracheophyta</taxon>
        <taxon>Spermatophyta</taxon>
        <taxon>Magnoliopsida</taxon>
        <taxon>eudicotyledons</taxon>
        <taxon>Gunneridae</taxon>
        <taxon>Pentapetalae</taxon>
        <taxon>asterids</taxon>
        <taxon>lamiids</taxon>
        <taxon>Lamiales</taxon>
        <taxon>Pedaliaceae</taxon>
        <taxon>Sesamum</taxon>
    </lineage>
</organism>